<feature type="transmembrane region" description="Helical" evidence="6">
    <location>
        <begin position="242"/>
        <end position="269"/>
    </location>
</feature>
<evidence type="ECO:0000256" key="2">
    <source>
        <dbReference type="ARBA" id="ARBA00010170"/>
    </source>
</evidence>
<accession>A0A914B6G2</accession>
<comment type="similarity">
    <text evidence="2 6">Belongs to the pecanex family.</text>
</comment>
<feature type="transmembrane region" description="Helical" evidence="6">
    <location>
        <begin position="140"/>
        <end position="159"/>
    </location>
</feature>
<dbReference type="RefSeq" id="XP_038071554.1">
    <property type="nucleotide sequence ID" value="XM_038215626.1"/>
</dbReference>
<keyword evidence="5 6" id="KW-0472">Membrane</keyword>
<keyword evidence="3 6" id="KW-0812">Transmembrane</keyword>
<evidence type="ECO:0000256" key="4">
    <source>
        <dbReference type="ARBA" id="ARBA00022989"/>
    </source>
</evidence>
<evidence type="ECO:0000259" key="8">
    <source>
        <dbReference type="Pfam" id="PF05041"/>
    </source>
</evidence>
<dbReference type="InterPro" id="IPR007735">
    <property type="entry name" value="Pecanex_C"/>
</dbReference>
<feature type="transmembrane region" description="Helical" evidence="6">
    <location>
        <begin position="171"/>
        <end position="192"/>
    </location>
</feature>
<feature type="transmembrane region" description="Helical" evidence="6">
    <location>
        <begin position="371"/>
        <end position="390"/>
    </location>
</feature>
<sequence>MGDNVPLLNEYKQEFFWKRFPQTLLGGLKLRLGYDAPVYVYLNQIILFVIPFIIGGIFSLLVELASVDILIACCVVGGCVGLYVLSAQLVSLLLQRRTSNSVRPNIGNILSDEDEVDFESCFGPETLDFVVPVKKWKINILFHAVVSGGMAGLGFLYLVPTTLNALYSNNVGATVVIYALGWFAICIAQYPLTVTSPPEAAVFRATDPYETMPIMRPFHVCLFFAVDLIWRSYPEIVLVNQILHVVFVFLPVLWVIGLLPPVDALLLWLGEQTLVLLFGGSPVASDLRLILMLLASGVTLLIAYFLPSDIGIVVFSACVGYLLSLDLSSLFNQLIDWCKSRQHNRLQSLNNQSRAVSKQSFGWKWGWRETLVHFVTLLVIGGISFTCAYFRASASETLRNILGYGMVAARCLLKVLGDAQSVYVFFGLWRNKLFPASIQNTSTYSKRKRILHRLSYLYRIFLHAVSPLLALSYLALFLAPTTITLPSFLFALGCVRALRWIWQDTPGALLELSIVHLINSILSIDPSSWWVTAGLGIQQLLVGAVLSRLFELLDKLYCFLVILVTSYSIEKQRRSSSMPLIVITVILLPLVLVIIAIATVLSAPLLPLFTLPIFLVGFPRPLRSWPGAIGASANTCSDSIYYKQLVPKLSAALSRAITDGSLGNPTAGCYYLVRFQDRMAWIQVLEAGFGFCILSIKGMELQETSCHTVEAGRLDDIFETAFDRSGGFPVCTFNRYPMNTLTPVDAVPVDTYSDARNVLTGIIDSPDILRSIDKSFVQTLVWVFLHHNSHRHHDGNNLAKSPTPPKATSPREAADKCRTGDSSMKPEGTKTSDNWENRDSGRPSSIQSRPRSQAKPRASSWGSLKSWEDDDSLDFDLDEKPKKQGFSLASRYKDTHRPKESPALPGALEGFTDDEEEILKELNFGLSSVVNTKRDQQIFPMHSMPNKSLNLAGSVQFSSRYSSKLSLPLKWRHLPIDLSRITSLFSRFPRDWYCHVLRQMDLSRGENSAKDIADEIASDDALTTMYTHLTMACYAVVNLFGLSGQDVVSAGASHVYKVYSGDVPWSTNLDWLKEDEELFALVIKAYRFAFKLAYDQAVLGEAEDLEEISEYLQQYETDYYFGNDSETEWAESVEKGVPQLFSLVHDASEGVYKGRVLTRQPVMAHIGRLNSEVVRSLWASLNLELLYLTNDDEERYSIQAHPTILRNLTTQAADPPLGYPIYASPPVTIPTL</sequence>
<feature type="transmembrane region" description="Helical" evidence="6">
    <location>
        <begin position="69"/>
        <end position="94"/>
    </location>
</feature>
<evidence type="ECO:0000256" key="5">
    <source>
        <dbReference type="ARBA" id="ARBA00023136"/>
    </source>
</evidence>
<evidence type="ECO:0000313" key="9">
    <source>
        <dbReference type="EnsemblMetazoa" id="XP_038071554.1"/>
    </source>
</evidence>
<dbReference type="PANTHER" id="PTHR12372:SF6">
    <property type="entry name" value="PECANEX-LIKE PROTEIN 4"/>
    <property type="match status" value="1"/>
</dbReference>
<feature type="compositionally biased region" description="Low complexity" evidence="7">
    <location>
        <begin position="842"/>
        <end position="853"/>
    </location>
</feature>
<feature type="transmembrane region" description="Helical" evidence="6">
    <location>
        <begin position="38"/>
        <end position="62"/>
    </location>
</feature>
<feature type="region of interest" description="Disordered" evidence="7">
    <location>
        <begin position="792"/>
        <end position="864"/>
    </location>
</feature>
<evidence type="ECO:0000256" key="1">
    <source>
        <dbReference type="ARBA" id="ARBA00004141"/>
    </source>
</evidence>
<feature type="compositionally biased region" description="Basic and acidic residues" evidence="7">
    <location>
        <begin position="891"/>
        <end position="900"/>
    </location>
</feature>
<evidence type="ECO:0000256" key="6">
    <source>
        <dbReference type="RuleBase" id="RU367089"/>
    </source>
</evidence>
<comment type="subcellular location">
    <subcellularLocation>
        <location evidence="1 6">Membrane</location>
        <topology evidence="1 6">Multi-pass membrane protein</topology>
    </subcellularLocation>
</comment>
<feature type="transmembrane region" description="Helical" evidence="6">
    <location>
        <begin position="313"/>
        <end position="335"/>
    </location>
</feature>
<dbReference type="PANTHER" id="PTHR12372">
    <property type="entry name" value="PECANEX"/>
    <property type="match status" value="1"/>
</dbReference>
<feature type="domain" description="Pecanex C-terminal" evidence="8">
    <location>
        <begin position="1053"/>
        <end position="1227"/>
    </location>
</feature>
<dbReference type="OrthoDB" id="5979286at2759"/>
<dbReference type="OMA" id="FVFGWIT"/>
<feature type="compositionally biased region" description="Basic and acidic residues" evidence="7">
    <location>
        <begin position="827"/>
        <end position="841"/>
    </location>
</feature>
<dbReference type="InterPro" id="IPR039797">
    <property type="entry name" value="Pecanex"/>
</dbReference>
<feature type="transmembrane region" description="Helical" evidence="6">
    <location>
        <begin position="289"/>
        <end position="306"/>
    </location>
</feature>
<proteinExistence type="inferred from homology"/>
<organism evidence="9 10">
    <name type="scientific">Patiria miniata</name>
    <name type="common">Bat star</name>
    <name type="synonym">Asterina miniata</name>
    <dbReference type="NCBI Taxonomy" id="46514"/>
    <lineage>
        <taxon>Eukaryota</taxon>
        <taxon>Metazoa</taxon>
        <taxon>Echinodermata</taxon>
        <taxon>Eleutherozoa</taxon>
        <taxon>Asterozoa</taxon>
        <taxon>Asteroidea</taxon>
        <taxon>Valvatacea</taxon>
        <taxon>Valvatida</taxon>
        <taxon>Asterinidae</taxon>
        <taxon>Patiria</taxon>
    </lineage>
</organism>
<evidence type="ECO:0000313" key="10">
    <source>
        <dbReference type="Proteomes" id="UP000887568"/>
    </source>
</evidence>
<protein>
    <recommendedName>
        <fullName evidence="6">Pecanex-like protein</fullName>
    </recommendedName>
</protein>
<reference evidence="9" key="1">
    <citation type="submission" date="2022-11" db="UniProtKB">
        <authorList>
            <consortium name="EnsemblMetazoa"/>
        </authorList>
    </citation>
    <scope>IDENTIFICATION</scope>
</reference>
<feature type="region of interest" description="Disordered" evidence="7">
    <location>
        <begin position="887"/>
        <end position="908"/>
    </location>
</feature>
<evidence type="ECO:0000256" key="3">
    <source>
        <dbReference type="ARBA" id="ARBA00022692"/>
    </source>
</evidence>
<feature type="transmembrane region" description="Helical" evidence="6">
    <location>
        <begin position="581"/>
        <end position="606"/>
    </location>
</feature>
<dbReference type="EnsemblMetazoa" id="XM_038215626.1">
    <property type="protein sequence ID" value="XP_038071554.1"/>
    <property type="gene ID" value="LOC119740358"/>
</dbReference>
<keyword evidence="4 6" id="KW-1133">Transmembrane helix</keyword>
<keyword evidence="10" id="KW-1185">Reference proteome</keyword>
<name>A0A914B6G2_PATMI</name>
<dbReference type="RefSeq" id="XP_038071553.1">
    <property type="nucleotide sequence ID" value="XM_038215625.1"/>
</dbReference>
<feature type="transmembrane region" description="Helical" evidence="6">
    <location>
        <begin position="456"/>
        <end position="477"/>
    </location>
</feature>
<dbReference type="Proteomes" id="UP000887568">
    <property type="component" value="Unplaced"/>
</dbReference>
<dbReference type="Pfam" id="PF05041">
    <property type="entry name" value="Pecanex_C"/>
    <property type="match status" value="1"/>
</dbReference>
<dbReference type="EnsemblMetazoa" id="XM_038215625.1">
    <property type="protein sequence ID" value="XP_038071553.1"/>
    <property type="gene ID" value="LOC119740358"/>
</dbReference>
<evidence type="ECO:0000256" key="7">
    <source>
        <dbReference type="SAM" id="MobiDB-lite"/>
    </source>
</evidence>
<dbReference type="GeneID" id="119740358"/>
<feature type="transmembrane region" description="Helical" evidence="6">
    <location>
        <begin position="212"/>
        <end position="230"/>
    </location>
</feature>
<dbReference type="AlphaFoldDB" id="A0A914B6G2"/>
<dbReference type="GO" id="GO:0016020">
    <property type="term" value="C:membrane"/>
    <property type="evidence" value="ECO:0007669"/>
    <property type="project" value="UniProtKB-SubCell"/>
</dbReference>